<name>H1KCT3_METEX</name>
<evidence type="ECO:0000313" key="1">
    <source>
        <dbReference type="EMBL" id="EHP94620.1"/>
    </source>
</evidence>
<evidence type="ECO:0000313" key="2">
    <source>
        <dbReference type="Proteomes" id="UP000004382"/>
    </source>
</evidence>
<dbReference type="Proteomes" id="UP000004382">
    <property type="component" value="Unassembled WGS sequence"/>
</dbReference>
<gene>
    <name evidence="1" type="ORF">MetexDRAFT_0445</name>
</gene>
<comment type="caution">
    <text evidence="1">The sequence shown here is derived from an EMBL/GenBank/DDBJ whole genome shotgun (WGS) entry which is preliminary data.</text>
</comment>
<protein>
    <submittedName>
        <fullName evidence="1">Uncharacterized protein</fullName>
    </submittedName>
</protein>
<accession>H1KCT3</accession>
<dbReference type="EMBL" id="AGJK01000006">
    <property type="protein sequence ID" value="EHP94620.1"/>
    <property type="molecule type" value="Genomic_DNA"/>
</dbReference>
<proteinExistence type="predicted"/>
<organism evidence="1 2">
    <name type="scientific">Methylorubrum extorquens DSM 13060</name>
    <dbReference type="NCBI Taxonomy" id="882800"/>
    <lineage>
        <taxon>Bacteria</taxon>
        <taxon>Pseudomonadati</taxon>
        <taxon>Pseudomonadota</taxon>
        <taxon>Alphaproteobacteria</taxon>
        <taxon>Hyphomicrobiales</taxon>
        <taxon>Methylobacteriaceae</taxon>
        <taxon>Methylorubrum</taxon>
    </lineage>
</organism>
<sequence length="39" mass="3961" precursor="true">MRMLPLLFVFALFAAGIGYALAVPAAHAIHGAPPPPCAS</sequence>
<reference evidence="1 2" key="1">
    <citation type="submission" date="2011-09" db="EMBL/GenBank/DDBJ databases">
        <title>The draft genome of Methylobacterium extorquens DSM 13060.</title>
        <authorList>
            <consortium name="US DOE Joint Genome Institute (JGI-PGF)"/>
            <person name="Lucas S."/>
            <person name="Han J."/>
            <person name="Lapidus A."/>
            <person name="Cheng J.-F."/>
            <person name="Goodwin L."/>
            <person name="Pitluck S."/>
            <person name="Peters L."/>
            <person name="Land M.L."/>
            <person name="Hauser L."/>
            <person name="Koskimaki J."/>
            <person name="Halonen O."/>
            <person name="Pirttila A."/>
            <person name="Frank C."/>
            <person name="Woyke T.J."/>
        </authorList>
    </citation>
    <scope>NUCLEOTIDE SEQUENCE [LARGE SCALE GENOMIC DNA]</scope>
    <source>
        <strain evidence="1 2">DSM 13060</strain>
    </source>
</reference>
<dbReference type="AlphaFoldDB" id="H1KCT3"/>